<feature type="compositionally biased region" description="Basic and acidic residues" evidence="1">
    <location>
        <begin position="66"/>
        <end position="76"/>
    </location>
</feature>
<accession>A0A0C3S833</accession>
<feature type="region of interest" description="Disordered" evidence="1">
    <location>
        <begin position="275"/>
        <end position="380"/>
    </location>
</feature>
<feature type="compositionally biased region" description="Polar residues" evidence="1">
    <location>
        <begin position="349"/>
        <end position="379"/>
    </location>
</feature>
<evidence type="ECO:0000256" key="1">
    <source>
        <dbReference type="SAM" id="MobiDB-lite"/>
    </source>
</evidence>
<dbReference type="Proteomes" id="UP000053257">
    <property type="component" value="Unassembled WGS sequence"/>
</dbReference>
<dbReference type="AlphaFoldDB" id="A0A0C3S833"/>
<protein>
    <submittedName>
        <fullName evidence="2">Uncharacterized protein</fullName>
    </submittedName>
</protein>
<dbReference type="EMBL" id="KN840438">
    <property type="protein sequence ID" value="KIP12771.1"/>
    <property type="molecule type" value="Genomic_DNA"/>
</dbReference>
<dbReference type="OrthoDB" id="2803273at2759"/>
<evidence type="ECO:0000313" key="2">
    <source>
        <dbReference type="EMBL" id="KIP12771.1"/>
    </source>
</evidence>
<feature type="compositionally biased region" description="Polar residues" evidence="1">
    <location>
        <begin position="118"/>
        <end position="139"/>
    </location>
</feature>
<feature type="region of interest" description="Disordered" evidence="1">
    <location>
        <begin position="179"/>
        <end position="200"/>
    </location>
</feature>
<feature type="compositionally biased region" description="Polar residues" evidence="1">
    <location>
        <begin position="188"/>
        <end position="197"/>
    </location>
</feature>
<sequence length="392" mass="42267">MPPTDLAELDAVVEDGHLTYTEFASSPAKMHKDAHTPSKPNWALAPKSSSVDSHDKRNNRRRRGGKTKEGAKDSGLRHRRSTGRGQPRCVPEGRNIEGDMKNISPSTNRDKTKARTNGPHSVRQSCAHSTSDARSSRVGTPSKIRPWQDNLSPEADTRSALHLAQVDALIKELQKTRGLAESAGSGSGQRTPNSNKGTPLRASLVSSAADMPQGQVVWIVGYDGVLRPGFGEQIESSRLPPSSSPSAFLPSGVRVVHSYPMQRDVNHVINPASGYPSLFVPGPRRSPEPRPFQDFSTSFPAALHGANSRIPDTKRTVNKTVRSGQTPSSQATGSRLTDGGPRNWRSAKLSKNPSPASTRGPSPSPISRSQPDLGQSQRWPTLEEICAMKSAP</sequence>
<name>A0A0C3S833_PHLG1</name>
<feature type="compositionally biased region" description="Polar residues" evidence="1">
    <location>
        <begin position="318"/>
        <end position="335"/>
    </location>
</feature>
<reference evidence="2 3" key="1">
    <citation type="journal article" date="2014" name="PLoS Genet.">
        <title>Analysis of the Phlebiopsis gigantea genome, transcriptome and secretome provides insight into its pioneer colonization strategies of wood.</title>
        <authorList>
            <person name="Hori C."/>
            <person name="Ishida T."/>
            <person name="Igarashi K."/>
            <person name="Samejima M."/>
            <person name="Suzuki H."/>
            <person name="Master E."/>
            <person name="Ferreira P."/>
            <person name="Ruiz-Duenas F.J."/>
            <person name="Held B."/>
            <person name="Canessa P."/>
            <person name="Larrondo L.F."/>
            <person name="Schmoll M."/>
            <person name="Druzhinina I.S."/>
            <person name="Kubicek C.P."/>
            <person name="Gaskell J.A."/>
            <person name="Kersten P."/>
            <person name="St John F."/>
            <person name="Glasner J."/>
            <person name="Sabat G."/>
            <person name="Splinter BonDurant S."/>
            <person name="Syed K."/>
            <person name="Yadav J."/>
            <person name="Mgbeahuruike A.C."/>
            <person name="Kovalchuk A."/>
            <person name="Asiegbu F.O."/>
            <person name="Lackner G."/>
            <person name="Hoffmeister D."/>
            <person name="Rencoret J."/>
            <person name="Gutierrez A."/>
            <person name="Sun H."/>
            <person name="Lindquist E."/>
            <person name="Barry K."/>
            <person name="Riley R."/>
            <person name="Grigoriev I.V."/>
            <person name="Henrissat B."/>
            <person name="Kues U."/>
            <person name="Berka R.M."/>
            <person name="Martinez A.T."/>
            <person name="Covert S.F."/>
            <person name="Blanchette R.A."/>
            <person name="Cullen D."/>
        </authorList>
    </citation>
    <scope>NUCLEOTIDE SEQUENCE [LARGE SCALE GENOMIC DNA]</scope>
    <source>
        <strain evidence="2 3">11061_1 CR5-6</strain>
    </source>
</reference>
<evidence type="ECO:0000313" key="3">
    <source>
        <dbReference type="Proteomes" id="UP000053257"/>
    </source>
</evidence>
<proteinExistence type="predicted"/>
<dbReference type="HOGENOM" id="CLU_704193_0_0_1"/>
<feature type="region of interest" description="Disordered" evidence="1">
    <location>
        <begin position="24"/>
        <end position="156"/>
    </location>
</feature>
<gene>
    <name evidence="2" type="ORF">PHLGIDRAFT_135110</name>
</gene>
<keyword evidence="3" id="KW-1185">Reference proteome</keyword>
<organism evidence="2 3">
    <name type="scientific">Phlebiopsis gigantea (strain 11061_1 CR5-6)</name>
    <name type="common">White-rot fungus</name>
    <name type="synonym">Peniophora gigantea</name>
    <dbReference type="NCBI Taxonomy" id="745531"/>
    <lineage>
        <taxon>Eukaryota</taxon>
        <taxon>Fungi</taxon>
        <taxon>Dikarya</taxon>
        <taxon>Basidiomycota</taxon>
        <taxon>Agaricomycotina</taxon>
        <taxon>Agaricomycetes</taxon>
        <taxon>Polyporales</taxon>
        <taxon>Phanerochaetaceae</taxon>
        <taxon>Phlebiopsis</taxon>
    </lineage>
</organism>